<dbReference type="RefSeq" id="WP_087110726.1">
    <property type="nucleotide sequence ID" value="NZ_CBCSCN010000006.1"/>
</dbReference>
<feature type="compositionally biased region" description="Polar residues" evidence="1">
    <location>
        <begin position="1"/>
        <end position="24"/>
    </location>
</feature>
<dbReference type="OrthoDB" id="6119385at2"/>
<dbReference type="SUPFAM" id="SSF48403">
    <property type="entry name" value="Ankyrin repeat"/>
    <property type="match status" value="1"/>
</dbReference>
<dbReference type="EMBL" id="FWPT01000006">
    <property type="protein sequence ID" value="SMA48321.1"/>
    <property type="molecule type" value="Genomic_DNA"/>
</dbReference>
<dbReference type="Pfam" id="PF00023">
    <property type="entry name" value="Ank"/>
    <property type="match status" value="1"/>
</dbReference>
<feature type="compositionally biased region" description="Basic and acidic residues" evidence="1">
    <location>
        <begin position="25"/>
        <end position="40"/>
    </location>
</feature>
<evidence type="ECO:0000256" key="1">
    <source>
        <dbReference type="SAM" id="MobiDB-lite"/>
    </source>
</evidence>
<name>A0A1X7AKS4_9GAMM</name>
<dbReference type="Proteomes" id="UP000196573">
    <property type="component" value="Unassembled WGS sequence"/>
</dbReference>
<proteinExistence type="predicted"/>
<dbReference type="InterPro" id="IPR036770">
    <property type="entry name" value="Ankyrin_rpt-contain_sf"/>
</dbReference>
<sequence>MPHPSRPSTSTSGIVSTPETSDSEANIKKTGQRDGRKVEESSPQGSTHATKSTASSENGEKPLAERTVAPRFAPHLSSEEEINLSAQFEEALKRKGINSLVAQCKTDPWLVTKYPEFLELKGSKLSHGFQGNVIIKLCTSPEYAGALAEAVKIKGTQPLLEKDRVTGITALHYLAQQPGQVSKDILGSLSDDALCVKDHRGRTPLHHACERDCFENCQLLLERISHQQFMEAQGIDSPFARLMTSTKLTDDQKCQLLETMMQIEGLQQNLPGFVRKTSLDAGVSQTVKEFMRSFLPTSVTPPLKLAAEPEADHTSQSGTLEALDLALPKQQASETSSGEHSSLEALNLESSVPAGNARLEETARQLARGLGVIGVHARVTCFPQETKDNFYSLGDENASVMLVNRLVELGAPKIQLRLSAPDKFESLEGRVLSDLNPSELSEDQKQKLLDMKEVGRHKLALLLPENCGFDPKQGLPQDITIGKSTVHIVDYDDRPEMEPALEMGFNDPAWSSYQGTDNAPDNYLELKAYRFSSEFQAMFTGMAQGLTDKAPLKLPPNSFPQDRSPKSLARTETLTDETDWITSTIQASKPGPIDTSHAQGLAQICRASRNGDVHSGMIYGLHHPYVSEDAGAIMGSWIKAVKRQDKPSILYVHPSRLSETTKAWLETNKIPVIYPGKDDMDSKLAELAQSKDTVICALPELPKPVFEHLIQSSDLPALVEGANTTSHLLETGHPYLSVLPFGNTPIPKEMGYPLEALKAEAFSYKLRLIPAIVDAEKLTEVKELVGQDKFAEAIDYLQNNQQFLAIMQYLYASEDSVDASGLKQVTVAGLLEKGKHGRLGALEKTALMQVLDPSSDAMADYIEDCLNDTSTTRQHYTLQQSHITQQFNDSVLQALMTFAKKKGIITP</sequence>
<protein>
    <submittedName>
        <fullName evidence="2">Uncharacterized protein</fullName>
    </submittedName>
</protein>
<feature type="region of interest" description="Disordered" evidence="1">
    <location>
        <begin position="1"/>
        <end position="63"/>
    </location>
</feature>
<feature type="compositionally biased region" description="Polar residues" evidence="1">
    <location>
        <begin position="41"/>
        <end position="57"/>
    </location>
</feature>
<keyword evidence="3" id="KW-1185">Reference proteome</keyword>
<evidence type="ECO:0000313" key="3">
    <source>
        <dbReference type="Proteomes" id="UP000196573"/>
    </source>
</evidence>
<dbReference type="AlphaFoldDB" id="A0A1X7AKS4"/>
<gene>
    <name evidence="2" type="ORF">EHSB41UT_02693</name>
</gene>
<dbReference type="Gene3D" id="1.25.40.20">
    <property type="entry name" value="Ankyrin repeat-containing domain"/>
    <property type="match status" value="1"/>
</dbReference>
<organism evidence="2 3">
    <name type="scientific">Parendozoicomonas haliclonae</name>
    <dbReference type="NCBI Taxonomy" id="1960125"/>
    <lineage>
        <taxon>Bacteria</taxon>
        <taxon>Pseudomonadati</taxon>
        <taxon>Pseudomonadota</taxon>
        <taxon>Gammaproteobacteria</taxon>
        <taxon>Oceanospirillales</taxon>
        <taxon>Endozoicomonadaceae</taxon>
        <taxon>Parendozoicomonas</taxon>
    </lineage>
</organism>
<reference evidence="2 3" key="1">
    <citation type="submission" date="2017-03" db="EMBL/GenBank/DDBJ databases">
        <authorList>
            <person name="Afonso C.L."/>
            <person name="Miller P.J."/>
            <person name="Scott M.A."/>
            <person name="Spackman E."/>
            <person name="Goraichik I."/>
            <person name="Dimitrov K.M."/>
            <person name="Suarez D.L."/>
            <person name="Swayne D.E."/>
        </authorList>
    </citation>
    <scope>NUCLEOTIDE SEQUENCE [LARGE SCALE GENOMIC DNA]</scope>
    <source>
        <strain evidence="2">SB41UT1</strain>
    </source>
</reference>
<evidence type="ECO:0000313" key="2">
    <source>
        <dbReference type="EMBL" id="SMA48321.1"/>
    </source>
</evidence>
<accession>A0A1X7AKS4</accession>
<dbReference type="InterPro" id="IPR002110">
    <property type="entry name" value="Ankyrin_rpt"/>
</dbReference>